<sequence length="782" mass="86586">MHGKSKQKKRKMGSTRRTHPHRQPEEGMGNEDENKESDSNVVEMKFDKMEVVVTADVHHNQNTRQGTNVISTVEDLALTVLPPVDPTKENSFEALEQTDEEQQISGIESVDAELGQVYVIEGQVGDDIKASAEQTVLQEKEGIFSEVEESDSSLQTLQSGTNATLDSQPEQSDTNFKPIGSRRKLGSSRRNKGRKHAKDSEQQGTNEISTVQHLALPPEQSTVDVEPSQLDDFTSTGMHVPALLARERTTNIGITGESFVSSHEATQNDEERPESVNLIQDQALKSAEAPVVADLEMMKSIVRGGAEDVEHKDDKANIQELNDVNEGAHDTNLEMKNSSPNLNSPARRRKLGSTRRNLGSRSKREDLHQQQEVENEEIETVTNVGDVKSASFQNIEEKEELQPLTEDKEIDLEQRKEKVFETAEYSHAFESHVKPPPHQEIEENPVSHVQPVETDYHLTPRDLSAILSTSPTAGGRRRKLGSSRKTRGHQSEREDRIADTQNMRDVTSITEESDIKTTEEDSPGLDKISEVEGSDEKPPSNISASEAEEQSRPVSEKTPQQATPVPSTSAEIRLSQEGQKPFSLGKHNSNTYSQLVAACRQMVNTTCDQKVFFILAGSPRGAALNSNSYNVMMVGDSSVGKSSFMKRAQSGKFSLDLPASVGLDSCTWTVVVDGKRVVLQLWDTAGQERFHSITRQIFHKAQAFLLVYDITSTQSFTAVNYWASCIQEGAAENVTILLLGNKNDKAERKVKTEEGAKLARVWIHGIKSSHTINSCSDAEITK</sequence>
<dbReference type="Proteomes" id="UP000805704">
    <property type="component" value="Chromosome 2"/>
</dbReference>
<comment type="caution">
    <text evidence="1">The sequence shown here is derived from an EMBL/GenBank/DDBJ whole genome shotgun (WGS) entry which is preliminary data.</text>
</comment>
<gene>
    <name evidence="1" type="primary">RAB44.2</name>
    <name evidence="1" type="ORF">GBF38_013426</name>
</gene>
<proteinExistence type="predicted"/>
<organism evidence="1 2">
    <name type="scientific">Nibea albiflora</name>
    <name type="common">Yellow drum</name>
    <name type="synonym">Corvina albiflora</name>
    <dbReference type="NCBI Taxonomy" id="240163"/>
    <lineage>
        <taxon>Eukaryota</taxon>
        <taxon>Metazoa</taxon>
        <taxon>Chordata</taxon>
        <taxon>Craniata</taxon>
        <taxon>Vertebrata</taxon>
        <taxon>Euteleostomi</taxon>
        <taxon>Actinopterygii</taxon>
        <taxon>Neopterygii</taxon>
        <taxon>Teleostei</taxon>
        <taxon>Neoteleostei</taxon>
        <taxon>Acanthomorphata</taxon>
        <taxon>Eupercaria</taxon>
        <taxon>Sciaenidae</taxon>
        <taxon>Nibea</taxon>
    </lineage>
</organism>
<accession>A0ACB7F024</accession>
<name>A0ACB7F024_NIBAL</name>
<evidence type="ECO:0000313" key="1">
    <source>
        <dbReference type="EMBL" id="KAG8007757.1"/>
    </source>
</evidence>
<evidence type="ECO:0000313" key="2">
    <source>
        <dbReference type="Proteomes" id="UP000805704"/>
    </source>
</evidence>
<dbReference type="EMBL" id="CM024790">
    <property type="protein sequence ID" value="KAG8007757.1"/>
    <property type="molecule type" value="Genomic_DNA"/>
</dbReference>
<keyword evidence="2" id="KW-1185">Reference proteome</keyword>
<reference evidence="1" key="1">
    <citation type="submission" date="2020-04" db="EMBL/GenBank/DDBJ databases">
        <title>A chromosome-scale assembly and high-density genetic map of the yellow drum (Nibea albiflora) genome.</title>
        <authorList>
            <person name="Xu D."/>
            <person name="Zhang W."/>
            <person name="Chen R."/>
            <person name="Tan P."/>
            <person name="Wang L."/>
            <person name="Song H."/>
            <person name="Tian L."/>
            <person name="Zhu Q."/>
            <person name="Wang B."/>
        </authorList>
    </citation>
    <scope>NUCLEOTIDE SEQUENCE</scope>
    <source>
        <strain evidence="1">ZJHYS-2018</strain>
    </source>
</reference>
<protein>
    <submittedName>
        <fullName evidence="1">Ras-related protein Rab-44</fullName>
    </submittedName>
</protein>